<evidence type="ECO:0000313" key="1">
    <source>
        <dbReference type="EMBL" id="MBK0421296.1"/>
    </source>
</evidence>
<organism evidence="1 2">
    <name type="scientific">Leucobacter edaphi</name>
    <dbReference type="NCBI Taxonomy" id="2796472"/>
    <lineage>
        <taxon>Bacteria</taxon>
        <taxon>Bacillati</taxon>
        <taxon>Actinomycetota</taxon>
        <taxon>Actinomycetes</taxon>
        <taxon>Micrococcales</taxon>
        <taxon>Microbacteriaceae</taxon>
        <taxon>Leucobacter</taxon>
    </lineage>
</organism>
<dbReference type="RefSeq" id="WP_200131460.1">
    <property type="nucleotide sequence ID" value="NZ_JAEHOI010000002.1"/>
</dbReference>
<accession>A0A934UX73</accession>
<reference evidence="1" key="1">
    <citation type="submission" date="2020-12" db="EMBL/GenBank/DDBJ databases">
        <title>Leucobacter sp. CAS2, isolated from Chromium sludge.</title>
        <authorList>
            <person name="Xu Z."/>
        </authorList>
    </citation>
    <scope>NUCLEOTIDE SEQUENCE</scope>
    <source>
        <strain evidence="1">CSA2</strain>
    </source>
</reference>
<evidence type="ECO:0000313" key="2">
    <source>
        <dbReference type="Proteomes" id="UP000618733"/>
    </source>
</evidence>
<dbReference type="Proteomes" id="UP000618733">
    <property type="component" value="Unassembled WGS sequence"/>
</dbReference>
<proteinExistence type="predicted"/>
<dbReference type="AlphaFoldDB" id="A0A934UX73"/>
<comment type="caution">
    <text evidence="1">The sequence shown here is derived from an EMBL/GenBank/DDBJ whole genome shotgun (WGS) entry which is preliminary data.</text>
</comment>
<gene>
    <name evidence="1" type="ORF">JD292_04275</name>
</gene>
<keyword evidence="2" id="KW-1185">Reference proteome</keyword>
<dbReference type="InterPro" id="IPR028037">
    <property type="entry name" value="Antitoxin_Rv0909/MT0933"/>
</dbReference>
<dbReference type="Pfam" id="PF14013">
    <property type="entry name" value="MT0933_antitox"/>
    <property type="match status" value="1"/>
</dbReference>
<sequence>MGIEDLGKKAGDFARENADKANEALHSEQAEGISDRILDGAADLANKVTGGKFADRVEETRANLDKQVGNE</sequence>
<protein>
    <submittedName>
        <fullName evidence="1">Antitoxin</fullName>
    </submittedName>
</protein>
<dbReference type="EMBL" id="JAEHOI010000002">
    <property type="protein sequence ID" value="MBK0421296.1"/>
    <property type="molecule type" value="Genomic_DNA"/>
</dbReference>
<name>A0A934UX73_9MICO</name>